<name>A0A6J5PNB7_9CAUD</name>
<accession>A0A6J5PNB7</accession>
<protein>
    <submittedName>
        <fullName evidence="2">Uncharacterized protein</fullName>
    </submittedName>
</protein>
<evidence type="ECO:0000313" key="3">
    <source>
        <dbReference type="EMBL" id="CAB4198500.1"/>
    </source>
</evidence>
<dbReference type="EMBL" id="LR797270">
    <property type="protein sequence ID" value="CAB4198500.1"/>
    <property type="molecule type" value="Genomic_DNA"/>
</dbReference>
<proteinExistence type="predicted"/>
<dbReference type="EMBL" id="LR796625">
    <property type="protein sequence ID" value="CAB4154462.1"/>
    <property type="molecule type" value="Genomic_DNA"/>
</dbReference>
<dbReference type="EMBL" id="LR796859">
    <property type="protein sequence ID" value="CAB4170675.1"/>
    <property type="molecule type" value="Genomic_DNA"/>
</dbReference>
<organism evidence="2">
    <name type="scientific">uncultured Caudovirales phage</name>
    <dbReference type="NCBI Taxonomy" id="2100421"/>
    <lineage>
        <taxon>Viruses</taxon>
        <taxon>Duplodnaviria</taxon>
        <taxon>Heunggongvirae</taxon>
        <taxon>Uroviricota</taxon>
        <taxon>Caudoviricetes</taxon>
        <taxon>Peduoviridae</taxon>
        <taxon>Maltschvirus</taxon>
        <taxon>Maltschvirus maltsch</taxon>
    </lineage>
</organism>
<evidence type="ECO:0000313" key="1">
    <source>
        <dbReference type="EMBL" id="CAB4154462.1"/>
    </source>
</evidence>
<reference evidence="2" key="1">
    <citation type="submission" date="2020-05" db="EMBL/GenBank/DDBJ databases">
        <authorList>
            <person name="Chiriac C."/>
            <person name="Salcher M."/>
            <person name="Ghai R."/>
            <person name="Kavagutti S V."/>
        </authorList>
    </citation>
    <scope>NUCLEOTIDE SEQUENCE</scope>
</reference>
<evidence type="ECO:0000313" key="2">
    <source>
        <dbReference type="EMBL" id="CAB4170675.1"/>
    </source>
</evidence>
<sequence>MIELKTEIINETSQRVLFGNRLIGYLIMDVDGYYYFDHTTQENGFWTSHSLTMIADLLDDINKPHDDNIKEYFNNTNI</sequence>
<gene>
    <name evidence="3" type="ORF">UFOVP1307_120</name>
    <name evidence="1" type="ORF">UFOVP651_3</name>
    <name evidence="2" type="ORF">UFOVP902_82</name>
</gene>